<feature type="compositionally biased region" description="Low complexity" evidence="2">
    <location>
        <begin position="1658"/>
        <end position="1674"/>
    </location>
</feature>
<feature type="region of interest" description="Disordered" evidence="2">
    <location>
        <begin position="705"/>
        <end position="803"/>
    </location>
</feature>
<keyword evidence="4" id="KW-1185">Reference proteome</keyword>
<sequence>MMDGQAENDGVTGAYLVTSEDNEGVEYENSGLETAYIGANMEQLHAQEDDFEQPDGQRNSLSLDDDGGTHFDFHSQECVVRRTGAIRDASPTLQGASHDNDMMFNPLQRLNFDDEAFVDDDVQEDDDAENEDDEVDNEDCVEAQGHMVNNISLGEREYMHHRPAVNGSDLAEQGACGGGMLAHDQGQNIRIIEGHDSSLLDDGGNSPYGFNFLQTQMIQLPAMSPVGSGHAHNSRLEDESHNLYDSLEREDGAHHYEDSDENVLENNTSEYFSAGSMTLMAANSHGPDSDALWAQDENSDHGTYLTHSQQHFQHSLDPNNAQQLSPPRNFQVEAVGIFGAKRRGGAFMGEGNMGGYGDTQSNEEDNTDALSLELSEEGLLQNTQTYAQPVHSAPTNSASCSSMQAGRGDLGHHHTHKDWNSNWPQANGQPGGYEVTENSRSLNSQPKNLARSQSLLKNEPGESHDEGDGVDTQVDRRQAGAGSSALASDQNQSAGDSIKAAKKPVNNKVQPRRPAVQGSASSGDNRRTGAANPRPLVQNPPGPVKKTNSALRPCNLAEKAPKGNTGVRSKNGGEPAKGNNGGLSSTANPQSRPQSGHTSASSHTLSNMASMTNVSTNSRVSGVGKESHMTSSTQGRMAGQVISNADNNYSSILPQREDLGPLEAAHLSTSNGSQSTMPQHSYPQTSHSFDRIRVSSNQHPLDLRASQSFNKPRSSCSSVHSSYQNLSIQGDHTGDSQTNVQNLPPRPNENHNRGNTSVGSHHRPPHQAYGGQGLPLQRTQSGFPIQPPYSQLGGSAGQDSSHLTYHSQMDGFKRAALKLPECVSQSGSHHGHLDNDIQGMEEVRGHLHSILHADISSTSLADHTGFDHSDASSEVQSSDQGIKRQLHFDTDLSSFIGNNAQDDMSDILENFPTFSSKMFLDMPGVSNRSETTIQGENQYLRDSLAKERYRRKHCEEHIQKLNAKLLEVQQQLAVAVSTDKRKDLMIEQLDKQLAKVVEGWKRREAEKDEFLRAVTKEKELIEDSLQTQQNMINNFERELAQTVDQLRAEKESSSHTISSLRDELYEAQREREHAQDVLEADREKFAVMTAEWNDLTDSRDQAEKRAQEAQERLCKEQEKWLTKEQELLAKITEVKEANQKVINMERVKLEEHKRKREEVTGQCEELKTELKKAILDMEQLAREKESQKVEMAIMEAKFESAQRKLEADLHSQMEKEIADQAAEFHARIETALEEASDRHRKQVSELNVRHQREMERLTSAMNEDRLKREEDCRKQLSELEEKLEEVRTENHSLRQSKIKLESQRMEILAKLQFMMQSQWNEAVTLLVSTPQKKSLNGSFLSSQSGGQLASAMAVTDGNTSVTSLNLVTSGPAALTGQGMEGHCREATSSPRAQTLADTVATATGGLAGREGEEINRMDRVEEYLQRLTHNMEIPMTRNDLQVSDLSREHISLSSTTAPSKLTLANPGGDHYQQGTAVSDVSASFQTHQRGFDFQNKLSNNLNQSQLPRVHGYVTGQTGKTLITTGGHVGGGHLMGGQRATSMQELSYQALAMRSPQQSSSRVNTDLSSQSSRTSVDRTPPTGHPYLINSSYGTGFAPTHLDPCSPSRPQERHFSPRHGPPRQIQNMSYSNSLSHQGRQLAGDYGDNKTVKVAANAAGNKNLYSPDSPTFTSSPSEVQSEHWSPGNAAASRPFFPNNSGTTASMLTTTSSPAHGGLTRSFDGINSPAKKYRTKPGQPPRISDSFNESLSPPVKQTADRQQGDNRSESGSSSHDPDRIQTDYSQLLDHMEDHHSRQGELQHYVRMLLQKAPGSVCSEPERDVHSDHDILESSRDLTVDLDLNDTATAIELTSQLARFQQLRESQQSSRTYPNQNGAGVQPHVPIARDGLMSHLSEFIGDNGVISTKGLSEISQLLSVYRDQWETNPQMAGQANVATQLMDALKDMASGSSSEGAEAKRQSKPPGGKQAVHNPPRKVRDLSKTKKVRSGSQSADSSINGDTREKSTVIPKPTGVQATGKKLPAPTAAPATEPGKEKKFVGPTTTTTKPPVGKGAGSGGPAWK</sequence>
<feature type="compositionally biased region" description="Polar residues" evidence="2">
    <location>
        <begin position="705"/>
        <end position="742"/>
    </location>
</feature>
<feature type="region of interest" description="Disordered" evidence="2">
    <location>
        <begin position="1942"/>
        <end position="2059"/>
    </location>
</feature>
<comment type="caution">
    <text evidence="3">The sequence shown here is derived from an EMBL/GenBank/DDBJ whole genome shotgun (WGS) entry which is preliminary data.</text>
</comment>
<dbReference type="InterPro" id="IPR038923">
    <property type="entry name" value="Centrobin"/>
</dbReference>
<feature type="region of interest" description="Disordered" evidence="2">
    <location>
        <begin position="666"/>
        <end position="686"/>
    </location>
</feature>
<feature type="region of interest" description="Disordered" evidence="2">
    <location>
        <begin position="1550"/>
        <end position="1642"/>
    </location>
</feature>
<feature type="compositionally biased region" description="Low complexity" evidence="2">
    <location>
        <begin position="2036"/>
        <end position="2048"/>
    </location>
</feature>
<dbReference type="EMBL" id="CAXITT010001022">
    <property type="protein sequence ID" value="CAL1547612.1"/>
    <property type="molecule type" value="Genomic_DNA"/>
</dbReference>
<dbReference type="GO" id="GO:1902017">
    <property type="term" value="P:regulation of cilium assembly"/>
    <property type="evidence" value="ECO:0007669"/>
    <property type="project" value="InterPro"/>
</dbReference>
<feature type="coiled-coil region" evidence="1">
    <location>
        <begin position="951"/>
        <end position="978"/>
    </location>
</feature>
<name>A0AAV2IP92_LYMST</name>
<keyword evidence="1" id="KW-0175">Coiled coil</keyword>
<feature type="compositionally biased region" description="Polar residues" evidence="2">
    <location>
        <begin position="1622"/>
        <end position="1636"/>
    </location>
</feature>
<feature type="region of interest" description="Disordered" evidence="2">
    <location>
        <begin position="1"/>
        <end position="40"/>
    </location>
</feature>
<dbReference type="GO" id="GO:0051299">
    <property type="term" value="P:centrosome separation"/>
    <property type="evidence" value="ECO:0007669"/>
    <property type="project" value="TreeGrafter"/>
</dbReference>
<feature type="region of interest" description="Disordered" evidence="2">
    <location>
        <begin position="1658"/>
        <end position="1776"/>
    </location>
</feature>
<feature type="compositionally biased region" description="Polar residues" evidence="2">
    <location>
        <begin position="667"/>
        <end position="686"/>
    </location>
</feature>
<feature type="compositionally biased region" description="Polar residues" evidence="2">
    <location>
        <begin position="629"/>
        <end position="638"/>
    </location>
</feature>
<feature type="compositionally biased region" description="Polar residues" evidence="2">
    <location>
        <begin position="1694"/>
        <end position="1710"/>
    </location>
</feature>
<dbReference type="PANTHER" id="PTHR34439">
    <property type="entry name" value="CENTROBIN"/>
    <property type="match status" value="1"/>
</dbReference>
<dbReference type="PANTHER" id="PTHR34439:SF1">
    <property type="entry name" value="CENTROBIN"/>
    <property type="match status" value="1"/>
</dbReference>
<protein>
    <recommendedName>
        <fullName evidence="5">Centrobin</fullName>
    </recommendedName>
</protein>
<organism evidence="3 4">
    <name type="scientific">Lymnaea stagnalis</name>
    <name type="common">Great pond snail</name>
    <name type="synonym">Helix stagnalis</name>
    <dbReference type="NCBI Taxonomy" id="6523"/>
    <lineage>
        <taxon>Eukaryota</taxon>
        <taxon>Metazoa</taxon>
        <taxon>Spiralia</taxon>
        <taxon>Lophotrochozoa</taxon>
        <taxon>Mollusca</taxon>
        <taxon>Gastropoda</taxon>
        <taxon>Heterobranchia</taxon>
        <taxon>Euthyneura</taxon>
        <taxon>Panpulmonata</taxon>
        <taxon>Hygrophila</taxon>
        <taxon>Lymnaeoidea</taxon>
        <taxon>Lymnaeidae</taxon>
        <taxon>Lymnaea</taxon>
    </lineage>
</organism>
<feature type="compositionally biased region" description="Gly residues" evidence="2">
    <location>
        <begin position="2049"/>
        <end position="2059"/>
    </location>
</feature>
<dbReference type="GO" id="GO:1902410">
    <property type="term" value="P:mitotic cytokinetic process"/>
    <property type="evidence" value="ECO:0007669"/>
    <property type="project" value="TreeGrafter"/>
</dbReference>
<evidence type="ECO:0000256" key="2">
    <source>
        <dbReference type="SAM" id="MobiDB-lite"/>
    </source>
</evidence>
<feature type="region of interest" description="Disordered" evidence="2">
    <location>
        <begin position="390"/>
        <end position="445"/>
    </location>
</feature>
<evidence type="ECO:0000256" key="1">
    <source>
        <dbReference type="SAM" id="Coils"/>
    </source>
</evidence>
<feature type="compositionally biased region" description="Low complexity" evidence="2">
    <location>
        <begin position="2013"/>
        <end position="2028"/>
    </location>
</feature>
<reference evidence="3 4" key="1">
    <citation type="submission" date="2024-04" db="EMBL/GenBank/DDBJ databases">
        <authorList>
            <consortium name="Genoscope - CEA"/>
            <person name="William W."/>
        </authorList>
    </citation>
    <scope>NUCLEOTIDE SEQUENCE [LARGE SCALE GENOMIC DNA]</scope>
</reference>
<gene>
    <name evidence="3" type="ORF">GSLYS_00020929001</name>
</gene>
<feature type="coiled-coil region" evidence="1">
    <location>
        <begin position="1240"/>
        <end position="1303"/>
    </location>
</feature>
<feature type="region of interest" description="Disordered" evidence="2">
    <location>
        <begin position="477"/>
        <end position="638"/>
    </location>
</feature>
<dbReference type="GO" id="GO:0005814">
    <property type="term" value="C:centriole"/>
    <property type="evidence" value="ECO:0007669"/>
    <property type="project" value="TreeGrafter"/>
</dbReference>
<dbReference type="GO" id="GO:0007099">
    <property type="term" value="P:centriole replication"/>
    <property type="evidence" value="ECO:0007669"/>
    <property type="project" value="InterPro"/>
</dbReference>
<feature type="compositionally biased region" description="Polar residues" evidence="2">
    <location>
        <begin position="436"/>
        <end position="445"/>
    </location>
</feature>
<evidence type="ECO:0000313" key="3">
    <source>
        <dbReference type="EMBL" id="CAL1547612.1"/>
    </source>
</evidence>
<feature type="compositionally biased region" description="Polar residues" evidence="2">
    <location>
        <begin position="1554"/>
        <end position="1573"/>
    </location>
</feature>
<dbReference type="GO" id="GO:0005813">
    <property type="term" value="C:centrosome"/>
    <property type="evidence" value="ECO:0007669"/>
    <property type="project" value="TreeGrafter"/>
</dbReference>
<proteinExistence type="predicted"/>
<feature type="compositionally biased region" description="Polar residues" evidence="2">
    <location>
        <begin position="485"/>
        <end position="495"/>
    </location>
</feature>
<evidence type="ECO:0008006" key="5">
    <source>
        <dbReference type="Google" id="ProtNLM"/>
    </source>
</evidence>
<dbReference type="Proteomes" id="UP001497497">
    <property type="component" value="Unassembled WGS sequence"/>
</dbReference>
<feature type="compositionally biased region" description="Polar residues" evidence="2">
    <location>
        <begin position="777"/>
        <end position="803"/>
    </location>
</feature>
<accession>A0AAV2IP92</accession>
<feature type="compositionally biased region" description="Polar residues" evidence="2">
    <location>
        <begin position="582"/>
        <end position="620"/>
    </location>
</feature>
<feature type="compositionally biased region" description="Basic and acidic residues" evidence="2">
    <location>
        <begin position="1754"/>
        <end position="1764"/>
    </location>
</feature>
<feature type="compositionally biased region" description="Polar residues" evidence="2">
    <location>
        <begin position="390"/>
        <end position="404"/>
    </location>
</feature>
<feature type="compositionally biased region" description="Polar residues" evidence="2">
    <location>
        <begin position="1985"/>
        <end position="1996"/>
    </location>
</feature>
<evidence type="ECO:0000313" key="4">
    <source>
        <dbReference type="Proteomes" id="UP001497497"/>
    </source>
</evidence>
<feature type="coiled-coil region" evidence="1">
    <location>
        <begin position="1018"/>
        <end position="1204"/>
    </location>
</feature>